<keyword evidence="2" id="KW-1185">Reference proteome</keyword>
<dbReference type="Proteomes" id="UP000703269">
    <property type="component" value="Unassembled WGS sequence"/>
</dbReference>
<proteinExistence type="predicted"/>
<sequence length="233" mass="25660">MEFLHCRGILVKSLHALPPFHPPAFPRFYLPTDLLQPLDALRDTQRDVSARPPGARRRCEDVRGVVLRAGDAHAELPARAHTRVCEDAAREHAAHDRAPDVGGWARETQARERGGGEPEERGFDACEERVERRGVGVGTRAGDLADGHGAAPAVGDLDSVQRAHRDFQERVGVPKPDHAIEITWASWCGLRSRMRLTQSATRSTKLDKSSVGTAVPTIRMLFSAYIRPEASMV</sequence>
<evidence type="ECO:0000313" key="2">
    <source>
        <dbReference type="Proteomes" id="UP000703269"/>
    </source>
</evidence>
<comment type="caution">
    <text evidence="1">The sequence shown here is derived from an EMBL/GenBank/DDBJ whole genome shotgun (WGS) entry which is preliminary data.</text>
</comment>
<dbReference type="EMBL" id="BPQB01000066">
    <property type="protein sequence ID" value="GJE97027.1"/>
    <property type="molecule type" value="Genomic_DNA"/>
</dbReference>
<organism evidence="1 2">
    <name type="scientific">Phanerochaete sordida</name>
    <dbReference type="NCBI Taxonomy" id="48140"/>
    <lineage>
        <taxon>Eukaryota</taxon>
        <taxon>Fungi</taxon>
        <taxon>Dikarya</taxon>
        <taxon>Basidiomycota</taxon>
        <taxon>Agaricomycotina</taxon>
        <taxon>Agaricomycetes</taxon>
        <taxon>Polyporales</taxon>
        <taxon>Phanerochaetaceae</taxon>
        <taxon>Phanerochaete</taxon>
    </lineage>
</organism>
<accession>A0A9P3GK73</accession>
<name>A0A9P3GK73_9APHY</name>
<dbReference type="AlphaFoldDB" id="A0A9P3GK73"/>
<evidence type="ECO:0000313" key="1">
    <source>
        <dbReference type="EMBL" id="GJE97027.1"/>
    </source>
</evidence>
<reference evidence="1 2" key="1">
    <citation type="submission" date="2021-08" db="EMBL/GenBank/DDBJ databases">
        <title>Draft Genome Sequence of Phanerochaete sordida strain YK-624.</title>
        <authorList>
            <person name="Mori T."/>
            <person name="Dohra H."/>
            <person name="Suzuki T."/>
            <person name="Kawagishi H."/>
            <person name="Hirai H."/>
        </authorList>
    </citation>
    <scope>NUCLEOTIDE SEQUENCE [LARGE SCALE GENOMIC DNA]</scope>
    <source>
        <strain evidence="1 2">YK-624</strain>
    </source>
</reference>
<protein>
    <submittedName>
        <fullName evidence="1">Uncharacterized protein</fullName>
    </submittedName>
</protein>
<gene>
    <name evidence="1" type="ORF">PsYK624_132370</name>
</gene>